<accession>A0AAN6U9C0</accession>
<proteinExistence type="predicted"/>
<reference evidence="1" key="1">
    <citation type="journal article" date="2023" name="Mol. Phylogenet. Evol.">
        <title>Genome-scale phylogeny and comparative genomics of the fungal order Sordariales.</title>
        <authorList>
            <person name="Hensen N."/>
            <person name="Bonometti L."/>
            <person name="Westerberg I."/>
            <person name="Brannstrom I.O."/>
            <person name="Guillou S."/>
            <person name="Cros-Aarteil S."/>
            <person name="Calhoun S."/>
            <person name="Haridas S."/>
            <person name="Kuo A."/>
            <person name="Mondo S."/>
            <person name="Pangilinan J."/>
            <person name="Riley R."/>
            <person name="LaButti K."/>
            <person name="Andreopoulos B."/>
            <person name="Lipzen A."/>
            <person name="Chen C."/>
            <person name="Yan M."/>
            <person name="Daum C."/>
            <person name="Ng V."/>
            <person name="Clum A."/>
            <person name="Steindorff A."/>
            <person name="Ohm R.A."/>
            <person name="Martin F."/>
            <person name="Silar P."/>
            <person name="Natvig D.O."/>
            <person name="Lalanne C."/>
            <person name="Gautier V."/>
            <person name="Ament-Velasquez S.L."/>
            <person name="Kruys A."/>
            <person name="Hutchinson M.I."/>
            <person name="Powell A.J."/>
            <person name="Barry K."/>
            <person name="Miller A.N."/>
            <person name="Grigoriev I.V."/>
            <person name="Debuchy R."/>
            <person name="Gladieux P."/>
            <person name="Hiltunen Thoren M."/>
            <person name="Johannesson H."/>
        </authorList>
    </citation>
    <scope>NUCLEOTIDE SEQUENCE</scope>
    <source>
        <strain evidence="1">CBS 731.68</strain>
    </source>
</reference>
<comment type="caution">
    <text evidence="1">The sequence shown here is derived from an EMBL/GenBank/DDBJ whole genome shotgun (WGS) entry which is preliminary data.</text>
</comment>
<evidence type="ECO:0000313" key="1">
    <source>
        <dbReference type="EMBL" id="KAK4128534.1"/>
    </source>
</evidence>
<keyword evidence="2" id="KW-1185">Reference proteome</keyword>
<dbReference type="AlphaFoldDB" id="A0AAN6U9C0"/>
<gene>
    <name evidence="1" type="ORF">N657DRAFT_26955</name>
</gene>
<sequence>MVPAMLSSVRCPSKSARLLLFGSRTCRPSCVSATTCPSCSWSVCECFCSAGVLESSIIVLCRVVLVSVRREGKGRCGGERLSSCIRGIVGALSGAETGQVVWDGARFVVNEINYQGGTHDIHILVRLGSRYRYNLASPIVPANAMRKDLWRGGCVERTGVVTHERYVLYFNLQVTTSRTLKLTECLSRSTGRADDGADAGRYSDCN</sequence>
<organism evidence="1 2">
    <name type="scientific">Parathielavia appendiculata</name>
    <dbReference type="NCBI Taxonomy" id="2587402"/>
    <lineage>
        <taxon>Eukaryota</taxon>
        <taxon>Fungi</taxon>
        <taxon>Dikarya</taxon>
        <taxon>Ascomycota</taxon>
        <taxon>Pezizomycotina</taxon>
        <taxon>Sordariomycetes</taxon>
        <taxon>Sordariomycetidae</taxon>
        <taxon>Sordariales</taxon>
        <taxon>Chaetomiaceae</taxon>
        <taxon>Parathielavia</taxon>
    </lineage>
</organism>
<name>A0AAN6U9C0_9PEZI</name>
<reference evidence="1" key="2">
    <citation type="submission" date="2023-05" db="EMBL/GenBank/DDBJ databases">
        <authorList>
            <consortium name="Lawrence Berkeley National Laboratory"/>
            <person name="Steindorff A."/>
            <person name="Hensen N."/>
            <person name="Bonometti L."/>
            <person name="Westerberg I."/>
            <person name="Brannstrom I.O."/>
            <person name="Guillou S."/>
            <person name="Cros-Aarteil S."/>
            <person name="Calhoun S."/>
            <person name="Haridas S."/>
            <person name="Kuo A."/>
            <person name="Mondo S."/>
            <person name="Pangilinan J."/>
            <person name="Riley R."/>
            <person name="Labutti K."/>
            <person name="Andreopoulos B."/>
            <person name="Lipzen A."/>
            <person name="Chen C."/>
            <person name="Yanf M."/>
            <person name="Daum C."/>
            <person name="Ng V."/>
            <person name="Clum A."/>
            <person name="Ohm R."/>
            <person name="Martin F."/>
            <person name="Silar P."/>
            <person name="Natvig D."/>
            <person name="Lalanne C."/>
            <person name="Gautier V."/>
            <person name="Ament-Velasquez S.L."/>
            <person name="Kruys A."/>
            <person name="Hutchinson M.I."/>
            <person name="Powell A.J."/>
            <person name="Barry K."/>
            <person name="Miller A.N."/>
            <person name="Grigoriev I.V."/>
            <person name="Debuchy R."/>
            <person name="Gladieux P."/>
            <person name="Thoren M.H."/>
            <person name="Johannesson H."/>
        </authorList>
    </citation>
    <scope>NUCLEOTIDE SEQUENCE</scope>
    <source>
        <strain evidence="1">CBS 731.68</strain>
    </source>
</reference>
<dbReference type="GeneID" id="87823311"/>
<protein>
    <submittedName>
        <fullName evidence="1">Uncharacterized protein</fullName>
    </submittedName>
</protein>
<dbReference type="RefSeq" id="XP_062652305.1">
    <property type="nucleotide sequence ID" value="XM_062786543.1"/>
</dbReference>
<dbReference type="Proteomes" id="UP001302602">
    <property type="component" value="Unassembled WGS sequence"/>
</dbReference>
<dbReference type="EMBL" id="MU853223">
    <property type="protein sequence ID" value="KAK4128534.1"/>
    <property type="molecule type" value="Genomic_DNA"/>
</dbReference>
<evidence type="ECO:0000313" key="2">
    <source>
        <dbReference type="Proteomes" id="UP001302602"/>
    </source>
</evidence>